<evidence type="ECO:0000313" key="1">
    <source>
        <dbReference type="EMBL" id="JAH82957.1"/>
    </source>
</evidence>
<reference evidence="1" key="1">
    <citation type="submission" date="2014-11" db="EMBL/GenBank/DDBJ databases">
        <authorList>
            <person name="Amaro Gonzalez C."/>
        </authorList>
    </citation>
    <scope>NUCLEOTIDE SEQUENCE</scope>
</reference>
<name>A0A0E9VY04_ANGAN</name>
<reference evidence="1" key="2">
    <citation type="journal article" date="2015" name="Fish Shellfish Immunol.">
        <title>Early steps in the European eel (Anguilla anguilla)-Vibrio vulnificus interaction in the gills: Role of the RtxA13 toxin.</title>
        <authorList>
            <person name="Callol A."/>
            <person name="Pajuelo D."/>
            <person name="Ebbesson L."/>
            <person name="Teles M."/>
            <person name="MacKenzie S."/>
            <person name="Amaro C."/>
        </authorList>
    </citation>
    <scope>NUCLEOTIDE SEQUENCE</scope>
</reference>
<organism evidence="1">
    <name type="scientific">Anguilla anguilla</name>
    <name type="common">European freshwater eel</name>
    <name type="synonym">Muraena anguilla</name>
    <dbReference type="NCBI Taxonomy" id="7936"/>
    <lineage>
        <taxon>Eukaryota</taxon>
        <taxon>Metazoa</taxon>
        <taxon>Chordata</taxon>
        <taxon>Craniata</taxon>
        <taxon>Vertebrata</taxon>
        <taxon>Euteleostomi</taxon>
        <taxon>Actinopterygii</taxon>
        <taxon>Neopterygii</taxon>
        <taxon>Teleostei</taxon>
        <taxon>Anguilliformes</taxon>
        <taxon>Anguillidae</taxon>
        <taxon>Anguilla</taxon>
    </lineage>
</organism>
<dbReference type="EMBL" id="GBXM01025620">
    <property type="protein sequence ID" value="JAH82957.1"/>
    <property type="molecule type" value="Transcribed_RNA"/>
</dbReference>
<accession>A0A0E9VY04</accession>
<proteinExistence type="predicted"/>
<protein>
    <submittedName>
        <fullName evidence="1">Uncharacterized protein</fullName>
    </submittedName>
</protein>
<sequence>MTKIRACLCDLKYLI</sequence>